<keyword evidence="3" id="KW-1185">Reference proteome</keyword>
<name>A0A401P1Z1_SCYTO</name>
<dbReference type="EMBL" id="BFAA01001551">
    <property type="protein sequence ID" value="GCB67146.1"/>
    <property type="molecule type" value="Genomic_DNA"/>
</dbReference>
<dbReference type="AlphaFoldDB" id="A0A401P1Z1"/>
<evidence type="ECO:0000256" key="1">
    <source>
        <dbReference type="SAM" id="MobiDB-lite"/>
    </source>
</evidence>
<protein>
    <submittedName>
        <fullName evidence="2">Uncharacterized protein</fullName>
    </submittedName>
</protein>
<feature type="compositionally biased region" description="Basic and acidic residues" evidence="1">
    <location>
        <begin position="36"/>
        <end position="46"/>
    </location>
</feature>
<gene>
    <name evidence="2" type="ORF">scyTo_0005083</name>
</gene>
<comment type="caution">
    <text evidence="2">The sequence shown here is derived from an EMBL/GenBank/DDBJ whole genome shotgun (WGS) entry which is preliminary data.</text>
</comment>
<evidence type="ECO:0000313" key="2">
    <source>
        <dbReference type="EMBL" id="GCB67146.1"/>
    </source>
</evidence>
<proteinExistence type="predicted"/>
<evidence type="ECO:0000313" key="3">
    <source>
        <dbReference type="Proteomes" id="UP000288216"/>
    </source>
</evidence>
<dbReference type="Proteomes" id="UP000288216">
    <property type="component" value="Unassembled WGS sequence"/>
</dbReference>
<feature type="region of interest" description="Disordered" evidence="1">
    <location>
        <begin position="34"/>
        <end position="54"/>
    </location>
</feature>
<reference evidence="2 3" key="1">
    <citation type="journal article" date="2018" name="Nat. Ecol. Evol.">
        <title>Shark genomes provide insights into elasmobranch evolution and the origin of vertebrates.</title>
        <authorList>
            <person name="Hara Y"/>
            <person name="Yamaguchi K"/>
            <person name="Onimaru K"/>
            <person name="Kadota M"/>
            <person name="Koyanagi M"/>
            <person name="Keeley SD"/>
            <person name="Tatsumi K"/>
            <person name="Tanaka K"/>
            <person name="Motone F"/>
            <person name="Kageyama Y"/>
            <person name="Nozu R"/>
            <person name="Adachi N"/>
            <person name="Nishimura O"/>
            <person name="Nakagawa R"/>
            <person name="Tanegashima C"/>
            <person name="Kiyatake I"/>
            <person name="Matsumoto R"/>
            <person name="Murakumo K"/>
            <person name="Nishida K"/>
            <person name="Terakita A"/>
            <person name="Kuratani S"/>
            <person name="Sato K"/>
            <person name="Hyodo S Kuraku.S."/>
        </authorList>
    </citation>
    <scope>NUCLEOTIDE SEQUENCE [LARGE SCALE GENOMIC DNA]</scope>
</reference>
<sequence>MRLRGEAIESPFRSCVVSEFAGIVKKILFEKPPCPRNERSLTDKGGDASFMPHEQLSCDQIQQSMIPTQGSKH</sequence>
<accession>A0A401P1Z1</accession>
<organism evidence="2 3">
    <name type="scientific">Scyliorhinus torazame</name>
    <name type="common">Cloudy catshark</name>
    <name type="synonym">Catulus torazame</name>
    <dbReference type="NCBI Taxonomy" id="75743"/>
    <lineage>
        <taxon>Eukaryota</taxon>
        <taxon>Metazoa</taxon>
        <taxon>Chordata</taxon>
        <taxon>Craniata</taxon>
        <taxon>Vertebrata</taxon>
        <taxon>Chondrichthyes</taxon>
        <taxon>Elasmobranchii</taxon>
        <taxon>Galeomorphii</taxon>
        <taxon>Galeoidea</taxon>
        <taxon>Carcharhiniformes</taxon>
        <taxon>Scyliorhinidae</taxon>
        <taxon>Scyliorhinus</taxon>
    </lineage>
</organism>